<dbReference type="CDD" id="cd01657">
    <property type="entry name" value="Ribosomal_L7_archeal_euk"/>
    <property type="match status" value="1"/>
</dbReference>
<comment type="subcellular location">
    <subcellularLocation>
        <location evidence="1">Nucleus</location>
        <location evidence="1">Nucleolus</location>
    </subcellularLocation>
</comment>
<name>A0ABR4NNR6_9SACH</name>
<dbReference type="InterPro" id="IPR018038">
    <property type="entry name" value="Ribosomal_uL30_CS"/>
</dbReference>
<dbReference type="InterPro" id="IPR036919">
    <property type="entry name" value="Ribo_uL30_ferredoxin-like_sf"/>
</dbReference>
<reference evidence="10 11" key="1">
    <citation type="submission" date="2024-05" db="EMBL/GenBank/DDBJ databases">
        <title>Long read based assembly of the Candida bracarensis genome reveals expanded adhesin content.</title>
        <authorList>
            <person name="Marcet-Houben M."/>
            <person name="Ksiezopolska E."/>
            <person name="Gabaldon T."/>
        </authorList>
    </citation>
    <scope>NUCLEOTIDE SEQUENCE [LARGE SCALE GENOMIC DNA]</scope>
    <source>
        <strain evidence="10 11">CBM6</strain>
    </source>
</reference>
<dbReference type="SUPFAM" id="SSF55129">
    <property type="entry name" value="Ribosomal protein L30p/L7e"/>
    <property type="match status" value="1"/>
</dbReference>
<evidence type="ECO:0000259" key="9">
    <source>
        <dbReference type="Pfam" id="PF00327"/>
    </source>
</evidence>
<dbReference type="EMBL" id="JBEVYD010000011">
    <property type="protein sequence ID" value="KAL3229610.1"/>
    <property type="molecule type" value="Genomic_DNA"/>
</dbReference>
<keyword evidence="4" id="KW-0694">RNA-binding</keyword>
<comment type="caution">
    <text evidence="10">The sequence shown here is derived from an EMBL/GenBank/DDBJ whole genome shotgun (WGS) entry which is preliminary data.</text>
</comment>
<evidence type="ECO:0000256" key="5">
    <source>
        <dbReference type="ARBA" id="ARBA00023242"/>
    </source>
</evidence>
<dbReference type="Gene3D" id="3.30.1390.20">
    <property type="entry name" value="Ribosomal protein L30, ferredoxin-like fold domain"/>
    <property type="match status" value="1"/>
</dbReference>
<dbReference type="PROSITE" id="PS00634">
    <property type="entry name" value="RIBOSOMAL_L30"/>
    <property type="match status" value="1"/>
</dbReference>
<sequence length="316" mass="36528">MSTEERKTLNSNPEILLRKRRNADITRLEKQELARKKQEQRKKDKSKNKKRFVRAESLVASTLATNREKERIKRISKLEAKKSKGDFAHLPSEKNFFLKVTEKKTDDLDVEEDVEEEEEDGFEREKVEYNGEEQLLFVLRVRGPVAASIPSKAFRILNVLRLEEINTAVFIKLNEKTFSLLKIVAPYVIVGKPSLKSIRSIIQKRSRIMHKREGEEEEHEIVLNDNNIVEEKLGETGVICIDDIIHEIATLGDNFTACNFFLQPFKLNREVSGFSSLNKLRKLEQREVEKKTRKTSNAATAPIVQIDVDELIAKIN</sequence>
<keyword evidence="3" id="KW-0690">Ribosome biogenesis</keyword>
<evidence type="ECO:0000313" key="11">
    <source>
        <dbReference type="Proteomes" id="UP001623330"/>
    </source>
</evidence>
<dbReference type="InterPro" id="IPR039699">
    <property type="entry name" value="Ribosomal_uL30"/>
</dbReference>
<evidence type="ECO:0000256" key="8">
    <source>
        <dbReference type="SAM" id="MobiDB-lite"/>
    </source>
</evidence>
<evidence type="ECO:0000313" key="10">
    <source>
        <dbReference type="EMBL" id="KAL3229610.1"/>
    </source>
</evidence>
<comment type="function">
    <text evidence="6">Involved in the biogenesis of the 60S ribosomal subunit. May act as a specificity factor that binds precursor rRNAs and tethers the enzymes that carry out the early 5' to 3' exonucleolytic reactions that generate the mature rRNAs.</text>
</comment>
<dbReference type="PANTHER" id="PTHR11524:SF26">
    <property type="entry name" value="RIBOSOME BIOGENESIS PROTEIN RLP7"/>
    <property type="match status" value="1"/>
</dbReference>
<feature type="region of interest" description="Disordered" evidence="8">
    <location>
        <begin position="1"/>
        <end position="52"/>
    </location>
</feature>
<evidence type="ECO:0000256" key="6">
    <source>
        <dbReference type="ARBA" id="ARBA00037037"/>
    </source>
</evidence>
<evidence type="ECO:0000256" key="7">
    <source>
        <dbReference type="ARBA" id="ARBA00039196"/>
    </source>
</evidence>
<feature type="compositionally biased region" description="Basic residues" evidence="8">
    <location>
        <begin position="38"/>
        <end position="52"/>
    </location>
</feature>
<keyword evidence="5" id="KW-0539">Nucleus</keyword>
<organism evidence="10 11">
    <name type="scientific">Nakaseomyces bracarensis</name>
    <dbReference type="NCBI Taxonomy" id="273131"/>
    <lineage>
        <taxon>Eukaryota</taxon>
        <taxon>Fungi</taxon>
        <taxon>Dikarya</taxon>
        <taxon>Ascomycota</taxon>
        <taxon>Saccharomycotina</taxon>
        <taxon>Saccharomycetes</taxon>
        <taxon>Saccharomycetales</taxon>
        <taxon>Saccharomycetaceae</taxon>
        <taxon>Nakaseomyces</taxon>
    </lineage>
</organism>
<evidence type="ECO:0000256" key="4">
    <source>
        <dbReference type="ARBA" id="ARBA00022884"/>
    </source>
</evidence>
<evidence type="ECO:0000256" key="3">
    <source>
        <dbReference type="ARBA" id="ARBA00022517"/>
    </source>
</evidence>
<proteinExistence type="inferred from homology"/>
<feature type="domain" description="Large ribosomal subunit protein uL30-like ferredoxin-like fold" evidence="9">
    <location>
        <begin position="136"/>
        <end position="188"/>
    </location>
</feature>
<dbReference type="PANTHER" id="PTHR11524">
    <property type="entry name" value="60S RIBOSOMAL PROTEIN L7"/>
    <property type="match status" value="1"/>
</dbReference>
<evidence type="ECO:0000256" key="2">
    <source>
        <dbReference type="ARBA" id="ARBA00007594"/>
    </source>
</evidence>
<dbReference type="Proteomes" id="UP001623330">
    <property type="component" value="Unassembled WGS sequence"/>
</dbReference>
<accession>A0ABR4NNR6</accession>
<protein>
    <recommendedName>
        <fullName evidence="7">Ribosome biogenesis protein RLP7</fullName>
    </recommendedName>
</protein>
<comment type="similarity">
    <text evidence="2">Belongs to the universal ribosomal protein uL30 family.</text>
</comment>
<feature type="compositionally biased region" description="Basic and acidic residues" evidence="8">
    <location>
        <begin position="22"/>
        <end position="37"/>
    </location>
</feature>
<dbReference type="InterPro" id="IPR035808">
    <property type="entry name" value="Ribosomal_uL30_euk_arc"/>
</dbReference>
<dbReference type="InterPro" id="IPR016082">
    <property type="entry name" value="Ribosomal_uL30_ferredoxin-like"/>
</dbReference>
<keyword evidence="11" id="KW-1185">Reference proteome</keyword>
<gene>
    <name evidence="10" type="ORF">RNJ44_01746</name>
</gene>
<evidence type="ECO:0000256" key="1">
    <source>
        <dbReference type="ARBA" id="ARBA00004604"/>
    </source>
</evidence>
<dbReference type="Pfam" id="PF00327">
    <property type="entry name" value="Ribosomal_L30"/>
    <property type="match status" value="1"/>
</dbReference>